<accession>A0A916XP85</accession>
<organism evidence="1 2">
    <name type="scientific">Undibacterium terreum</name>
    <dbReference type="NCBI Taxonomy" id="1224302"/>
    <lineage>
        <taxon>Bacteria</taxon>
        <taxon>Pseudomonadati</taxon>
        <taxon>Pseudomonadota</taxon>
        <taxon>Betaproteobacteria</taxon>
        <taxon>Burkholderiales</taxon>
        <taxon>Oxalobacteraceae</taxon>
        <taxon>Undibacterium</taxon>
    </lineage>
</organism>
<reference evidence="1" key="1">
    <citation type="journal article" date="2014" name="Int. J. Syst. Evol. Microbiol.">
        <title>Complete genome sequence of Corynebacterium casei LMG S-19264T (=DSM 44701T), isolated from a smear-ripened cheese.</title>
        <authorList>
            <consortium name="US DOE Joint Genome Institute (JGI-PGF)"/>
            <person name="Walter F."/>
            <person name="Albersmeier A."/>
            <person name="Kalinowski J."/>
            <person name="Ruckert C."/>
        </authorList>
    </citation>
    <scope>NUCLEOTIDE SEQUENCE</scope>
    <source>
        <strain evidence="1">CGMCC 1.10998</strain>
    </source>
</reference>
<evidence type="ECO:0000313" key="1">
    <source>
        <dbReference type="EMBL" id="GGC87794.1"/>
    </source>
</evidence>
<dbReference type="Proteomes" id="UP000637423">
    <property type="component" value="Unassembled WGS sequence"/>
</dbReference>
<name>A0A916XP85_9BURK</name>
<comment type="caution">
    <text evidence="1">The sequence shown here is derived from an EMBL/GenBank/DDBJ whole genome shotgun (WGS) entry which is preliminary data.</text>
</comment>
<protein>
    <submittedName>
        <fullName evidence="1">Uncharacterized protein</fullName>
    </submittedName>
</protein>
<dbReference type="AlphaFoldDB" id="A0A916XP85"/>
<dbReference type="EMBL" id="BMED01000004">
    <property type="protein sequence ID" value="GGC87794.1"/>
    <property type="molecule type" value="Genomic_DNA"/>
</dbReference>
<gene>
    <name evidence="1" type="ORF">GCM10011396_38780</name>
</gene>
<proteinExistence type="predicted"/>
<evidence type="ECO:0000313" key="2">
    <source>
        <dbReference type="Proteomes" id="UP000637423"/>
    </source>
</evidence>
<keyword evidence="2" id="KW-1185">Reference proteome</keyword>
<sequence length="59" mass="6656">MSELILQTAILVPGNLNLLLSSTYKFGVKKMGEFVKFFDINVKDSDKSINDRVCPLNCF</sequence>
<reference evidence="1" key="2">
    <citation type="submission" date="2020-09" db="EMBL/GenBank/DDBJ databases">
        <authorList>
            <person name="Sun Q."/>
            <person name="Zhou Y."/>
        </authorList>
    </citation>
    <scope>NUCLEOTIDE SEQUENCE</scope>
    <source>
        <strain evidence="1">CGMCC 1.10998</strain>
    </source>
</reference>